<dbReference type="Proteomes" id="UP000680670">
    <property type="component" value="Unassembled WGS sequence"/>
</dbReference>
<dbReference type="InterPro" id="IPR045079">
    <property type="entry name" value="Oxoprolinase-like"/>
</dbReference>
<organism evidence="4 5">
    <name type="scientific">Siminovitchia terrae</name>
    <name type="common">Bacillus terrae</name>
    <dbReference type="NCBI Taxonomy" id="1914933"/>
    <lineage>
        <taxon>Bacteria</taxon>
        <taxon>Bacillati</taxon>
        <taxon>Bacillota</taxon>
        <taxon>Bacilli</taxon>
        <taxon>Bacillales</taxon>
        <taxon>Bacillaceae</taxon>
        <taxon>Siminovitchia</taxon>
    </lineage>
</organism>
<feature type="domain" description="Hydantoinase/oxoprolinase N-terminal" evidence="2">
    <location>
        <begin position="7"/>
        <end position="194"/>
    </location>
</feature>
<protein>
    <submittedName>
        <fullName evidence="4">Acetone carboxylase subunit beta</fullName>
    </submittedName>
</protein>
<evidence type="ECO:0000313" key="5">
    <source>
        <dbReference type="Proteomes" id="UP000680670"/>
    </source>
</evidence>
<dbReference type="Pfam" id="PF01968">
    <property type="entry name" value="Hydantoinase_A"/>
    <property type="match status" value="1"/>
</dbReference>
<comment type="caution">
    <text evidence="4">The sequence shown here is derived from an EMBL/GenBank/DDBJ whole genome shotgun (WGS) entry which is preliminary data.</text>
</comment>
<dbReference type="EMBL" id="BORJ01000004">
    <property type="protein sequence ID" value="GIN96251.1"/>
    <property type="molecule type" value="Genomic_DNA"/>
</dbReference>
<feature type="domain" description="Hydantoinase A/oxoprolinase" evidence="1">
    <location>
        <begin position="220"/>
        <end position="506"/>
    </location>
</feature>
<dbReference type="InterPro" id="IPR008040">
    <property type="entry name" value="Hydant_A_N"/>
</dbReference>
<evidence type="ECO:0000259" key="3">
    <source>
        <dbReference type="Pfam" id="PF19278"/>
    </source>
</evidence>
<reference evidence="4 5" key="1">
    <citation type="submission" date="2021-03" db="EMBL/GenBank/DDBJ databases">
        <title>Antimicrobial resistance genes in bacteria isolated from Japanese honey, and their potential for conferring macrolide and lincosamide resistance in the American foulbrood pathogen Paenibacillus larvae.</title>
        <authorList>
            <person name="Okamoto M."/>
            <person name="Kumagai M."/>
            <person name="Kanamori H."/>
            <person name="Takamatsu D."/>
        </authorList>
    </citation>
    <scope>NUCLEOTIDE SEQUENCE [LARGE SCALE GENOMIC DNA]</scope>
    <source>
        <strain evidence="4 5">J6TS1</strain>
    </source>
</reference>
<dbReference type="InterPro" id="IPR049517">
    <property type="entry name" value="ACX-like_C"/>
</dbReference>
<name>A0ABQ4KXB3_SIMTE</name>
<keyword evidence="5" id="KW-1185">Reference proteome</keyword>
<accession>A0ABQ4KXB3</accession>
<evidence type="ECO:0000313" key="4">
    <source>
        <dbReference type="EMBL" id="GIN96251.1"/>
    </source>
</evidence>
<proteinExistence type="predicted"/>
<evidence type="ECO:0000259" key="1">
    <source>
        <dbReference type="Pfam" id="PF01968"/>
    </source>
</evidence>
<dbReference type="Pfam" id="PF05378">
    <property type="entry name" value="Hydant_A_N"/>
    <property type="match status" value="1"/>
</dbReference>
<dbReference type="Pfam" id="PF19278">
    <property type="entry name" value="Hydant_A_C"/>
    <property type="match status" value="1"/>
</dbReference>
<dbReference type="PANTHER" id="PTHR11365">
    <property type="entry name" value="5-OXOPROLINASE RELATED"/>
    <property type="match status" value="1"/>
</dbReference>
<sequence>MAKSQILAIDAGGTMTDTFIIDEMGDFVVGKAQTTPMDEHIGLLNSAKDALGQWDAEVEQEFPNLRAGVYSGTAMLNRLVSRVGRRVGLVVNKGMEDNHRMGRGIQSYLGYSYSDRIHINTHHFDPPLVPRKWTVGITERVDMFGNVVIPLYEREIEPAIQKLINEDVEAIVISLLHSYKHPEHERKIRDVAKDLIQKAKKDIQVFATVDYYPVRKESHRTNTTIVEAYAAEPSRKTLERIDTALKENGTDFNLRIMASHGGTISIKANELARTCVSGPIGGMVGAKYLAESLGLKNVACSDIGGTSFDIGLITQGDLAINSSPDMARLVLSLPLVSMDTTGAGTGSYVRIDPNYGNLTLGPDSAGSLVGVCNPEGGIETVTVSDCHVVIGLINPDNFIGGAIKLSRERAYHAVKTQIADPLGLPVEEAALGVIELLESQLRNYLESMILGKGYSPSQYVCFSYGGGGPLHTAGYTKGLGFEDILIPAWAAGFSAFGCGAADFEYRYDKTLDLNVDEDADGQTVMKVGKELQSSWNELKEKVTEEFRKNDYLPDDVNFRLLYRMQYQGQLNDLEIEAPIKEFKDVGDFETLVKTFEDMYTRVYAKSALSPELGYSITGAIVRGVVDVPKPEIPSEPLYGETPPKEAFLGTRQVYWTDGWQYADIYEMEKLMPGNRIKAFSIVESTATTLVVPTGFEAYLDKNRIFHLKELK</sequence>
<feature type="domain" description="Acetophenone carboxylase-like C-terminal" evidence="3">
    <location>
        <begin position="519"/>
        <end position="709"/>
    </location>
</feature>
<dbReference type="InterPro" id="IPR002821">
    <property type="entry name" value="Hydantoinase_A"/>
</dbReference>
<dbReference type="PANTHER" id="PTHR11365:SF23">
    <property type="entry name" value="HYPOTHETICAL 5-OXOPROLINASE (EUROFUNG)-RELATED"/>
    <property type="match status" value="1"/>
</dbReference>
<evidence type="ECO:0000259" key="2">
    <source>
        <dbReference type="Pfam" id="PF05378"/>
    </source>
</evidence>
<gene>
    <name evidence="4" type="ORF">J6TS1_21210</name>
</gene>
<dbReference type="RefSeq" id="WP_212951798.1">
    <property type="nucleotide sequence ID" value="NZ_BORI01000032.1"/>
</dbReference>